<proteinExistence type="predicted"/>
<protein>
    <submittedName>
        <fullName evidence="1">Predicted protein</fullName>
    </submittedName>
</protein>
<dbReference type="Proteomes" id="UP000008694">
    <property type="component" value="Unassembled WGS sequence"/>
</dbReference>
<name>D7LJW2_ARALL</name>
<dbReference type="EMBL" id="GL348716">
    <property type="protein sequence ID" value="EFH57782.1"/>
    <property type="molecule type" value="Genomic_DNA"/>
</dbReference>
<dbReference type="Gramene" id="scaffold_402409.1">
    <property type="protein sequence ID" value="scaffold_402409.1"/>
    <property type="gene ID" value="scaffold_402409.1"/>
</dbReference>
<dbReference type="HOGENOM" id="CLU_2708197_0_0_1"/>
<dbReference type="AlphaFoldDB" id="D7LJW2"/>
<accession>D7LJW2</accession>
<keyword evidence="2" id="KW-1185">Reference proteome</keyword>
<evidence type="ECO:0000313" key="1">
    <source>
        <dbReference type="EMBL" id="EFH57782.1"/>
    </source>
</evidence>
<reference evidence="2" key="1">
    <citation type="journal article" date="2011" name="Nat. Genet.">
        <title>The Arabidopsis lyrata genome sequence and the basis of rapid genome size change.</title>
        <authorList>
            <person name="Hu T.T."/>
            <person name="Pattyn P."/>
            <person name="Bakker E.G."/>
            <person name="Cao J."/>
            <person name="Cheng J.-F."/>
            <person name="Clark R.M."/>
            <person name="Fahlgren N."/>
            <person name="Fawcett J.A."/>
            <person name="Grimwood J."/>
            <person name="Gundlach H."/>
            <person name="Haberer G."/>
            <person name="Hollister J.D."/>
            <person name="Ossowski S."/>
            <person name="Ottilar R.P."/>
            <person name="Salamov A.A."/>
            <person name="Schneeberger K."/>
            <person name="Spannagl M."/>
            <person name="Wang X."/>
            <person name="Yang L."/>
            <person name="Nasrallah M.E."/>
            <person name="Bergelson J."/>
            <person name="Carrington J.C."/>
            <person name="Gaut B.S."/>
            <person name="Schmutz J."/>
            <person name="Mayer K.F.X."/>
            <person name="Van de Peer Y."/>
            <person name="Grigoriev I.V."/>
            <person name="Nordborg M."/>
            <person name="Weigel D."/>
            <person name="Guo Y.-L."/>
        </authorList>
    </citation>
    <scope>NUCLEOTIDE SEQUENCE [LARGE SCALE GENOMIC DNA]</scope>
    <source>
        <strain evidence="2">cv. MN47</strain>
    </source>
</reference>
<evidence type="ECO:0000313" key="2">
    <source>
        <dbReference type="Proteomes" id="UP000008694"/>
    </source>
</evidence>
<sequence length="73" mass="8318">MQYSPNFYSSYSITKVTNDHQSLATAIKLCETCEYHTKPEKHCESCIHQSKLHKLCNNQDTAAASAQLKRTLK</sequence>
<organism evidence="2">
    <name type="scientific">Arabidopsis lyrata subsp. lyrata</name>
    <name type="common">Lyre-leaved rock-cress</name>
    <dbReference type="NCBI Taxonomy" id="81972"/>
    <lineage>
        <taxon>Eukaryota</taxon>
        <taxon>Viridiplantae</taxon>
        <taxon>Streptophyta</taxon>
        <taxon>Embryophyta</taxon>
        <taxon>Tracheophyta</taxon>
        <taxon>Spermatophyta</taxon>
        <taxon>Magnoliopsida</taxon>
        <taxon>eudicotyledons</taxon>
        <taxon>Gunneridae</taxon>
        <taxon>Pentapetalae</taxon>
        <taxon>rosids</taxon>
        <taxon>malvids</taxon>
        <taxon>Brassicales</taxon>
        <taxon>Brassicaceae</taxon>
        <taxon>Camelineae</taxon>
        <taxon>Arabidopsis</taxon>
    </lineage>
</organism>
<gene>
    <name evidence="1" type="ORF">ARALYDRAFT_902908</name>
</gene>